<dbReference type="AlphaFoldDB" id="A0A0D9XAA0"/>
<dbReference type="InterPro" id="IPR050823">
    <property type="entry name" value="Plant_Ser_Thr_Prot_Kinase"/>
</dbReference>
<evidence type="ECO:0000313" key="3">
    <source>
        <dbReference type="Proteomes" id="UP000032180"/>
    </source>
</evidence>
<dbReference type="GO" id="GO:0004672">
    <property type="term" value="F:protein kinase activity"/>
    <property type="evidence" value="ECO:0007669"/>
    <property type="project" value="InterPro"/>
</dbReference>
<feature type="domain" description="Serine-threonine/tyrosine-protein kinase catalytic" evidence="1">
    <location>
        <begin position="18"/>
        <end position="64"/>
    </location>
</feature>
<dbReference type="Proteomes" id="UP000032180">
    <property type="component" value="Chromosome 8"/>
</dbReference>
<dbReference type="Gene3D" id="3.30.200.20">
    <property type="entry name" value="Phosphorylase Kinase, domain 1"/>
    <property type="match status" value="1"/>
</dbReference>
<dbReference type="STRING" id="77586.A0A0D9XAA0"/>
<dbReference type="HOGENOM" id="CLU_2816103_0_0_1"/>
<sequence>MGNCMDMTPQWITTSTMVPAEVFFLGQLRHKNLVKLIGYCYEDEHRMLVYEFMSGESLEKNLFKKIE</sequence>
<name>A0A0D9XAA0_9ORYZ</name>
<reference evidence="2" key="3">
    <citation type="submission" date="2015-04" db="UniProtKB">
        <authorList>
            <consortium name="EnsemblPlants"/>
        </authorList>
    </citation>
    <scope>IDENTIFICATION</scope>
</reference>
<dbReference type="PANTHER" id="PTHR45621">
    <property type="entry name" value="OS01G0588500 PROTEIN-RELATED"/>
    <property type="match status" value="1"/>
</dbReference>
<accession>A0A0D9XAA0</accession>
<proteinExistence type="predicted"/>
<dbReference type="Gramene" id="LPERR08G18740.1">
    <property type="protein sequence ID" value="LPERR08G18740.1"/>
    <property type="gene ID" value="LPERR08G18740"/>
</dbReference>
<organism evidence="2 3">
    <name type="scientific">Leersia perrieri</name>
    <dbReference type="NCBI Taxonomy" id="77586"/>
    <lineage>
        <taxon>Eukaryota</taxon>
        <taxon>Viridiplantae</taxon>
        <taxon>Streptophyta</taxon>
        <taxon>Embryophyta</taxon>
        <taxon>Tracheophyta</taxon>
        <taxon>Spermatophyta</taxon>
        <taxon>Magnoliopsida</taxon>
        <taxon>Liliopsida</taxon>
        <taxon>Poales</taxon>
        <taxon>Poaceae</taxon>
        <taxon>BOP clade</taxon>
        <taxon>Oryzoideae</taxon>
        <taxon>Oryzeae</taxon>
        <taxon>Oryzinae</taxon>
        <taxon>Leersia</taxon>
    </lineage>
</organism>
<evidence type="ECO:0000313" key="2">
    <source>
        <dbReference type="EnsemblPlants" id="LPERR08G18740.1"/>
    </source>
</evidence>
<dbReference type="eggNOG" id="KOG1187">
    <property type="taxonomic scope" value="Eukaryota"/>
</dbReference>
<protein>
    <recommendedName>
        <fullName evidence="1">Serine-threonine/tyrosine-protein kinase catalytic domain-containing protein</fullName>
    </recommendedName>
</protein>
<dbReference type="InterPro" id="IPR011009">
    <property type="entry name" value="Kinase-like_dom_sf"/>
</dbReference>
<reference evidence="2 3" key="1">
    <citation type="submission" date="2012-08" db="EMBL/GenBank/DDBJ databases">
        <title>Oryza genome evolution.</title>
        <authorList>
            <person name="Wing R.A."/>
        </authorList>
    </citation>
    <scope>NUCLEOTIDE SEQUENCE</scope>
</reference>
<reference evidence="3" key="2">
    <citation type="submission" date="2013-12" db="EMBL/GenBank/DDBJ databases">
        <authorList>
            <person name="Yu Y."/>
            <person name="Lee S."/>
            <person name="de Baynast K."/>
            <person name="Wissotski M."/>
            <person name="Liu L."/>
            <person name="Talag J."/>
            <person name="Goicoechea J."/>
            <person name="Angelova A."/>
            <person name="Jetty R."/>
            <person name="Kudrna D."/>
            <person name="Golser W."/>
            <person name="Rivera L."/>
            <person name="Zhang J."/>
            <person name="Wing R."/>
        </authorList>
    </citation>
    <scope>NUCLEOTIDE SEQUENCE</scope>
</reference>
<dbReference type="Pfam" id="PF07714">
    <property type="entry name" value="PK_Tyr_Ser-Thr"/>
    <property type="match status" value="1"/>
</dbReference>
<dbReference type="InterPro" id="IPR001245">
    <property type="entry name" value="Ser-Thr/Tyr_kinase_cat_dom"/>
</dbReference>
<keyword evidence="3" id="KW-1185">Reference proteome</keyword>
<dbReference type="EnsemblPlants" id="LPERR08G18740.1">
    <property type="protein sequence ID" value="LPERR08G18740.1"/>
    <property type="gene ID" value="LPERR08G18740"/>
</dbReference>
<evidence type="ECO:0000259" key="1">
    <source>
        <dbReference type="Pfam" id="PF07714"/>
    </source>
</evidence>
<dbReference type="SUPFAM" id="SSF56112">
    <property type="entry name" value="Protein kinase-like (PK-like)"/>
    <property type="match status" value="1"/>
</dbReference>